<comment type="similarity">
    <text evidence="3">Belongs to the [NiFe]/[NiFeSe] hydrogenase large subunit family.</text>
</comment>
<dbReference type="SUPFAM" id="SSF56762">
    <property type="entry name" value="HydB/Nqo4-like"/>
    <property type="match status" value="1"/>
</dbReference>
<dbReference type="AlphaFoldDB" id="A0A1Q6DUI2"/>
<evidence type="ECO:0000256" key="2">
    <source>
        <dbReference type="PIRSR" id="PIRSR601501-1"/>
    </source>
</evidence>
<feature type="binding site" evidence="2">
    <location>
        <position position="73"/>
    </location>
    <ligand>
        <name>Ni(2+)</name>
        <dbReference type="ChEBI" id="CHEBI:49786"/>
    </ligand>
</feature>
<dbReference type="Gene3D" id="1.10.645.10">
    <property type="entry name" value="Cytochrome-c3 Hydrogenase, chain B"/>
    <property type="match status" value="2"/>
</dbReference>
<feature type="binding site" evidence="2">
    <location>
        <position position="456"/>
    </location>
    <ligand>
        <name>Mg(2+)</name>
        <dbReference type="ChEBI" id="CHEBI:18420"/>
    </ligand>
</feature>
<comment type="cofactor">
    <cofactor evidence="2">
        <name>Ni(2+)</name>
        <dbReference type="ChEBI" id="CHEBI:49786"/>
    </cofactor>
</comment>
<evidence type="ECO:0000256" key="3">
    <source>
        <dbReference type="RuleBase" id="RU003896"/>
    </source>
</evidence>
<evidence type="ECO:0000313" key="4">
    <source>
        <dbReference type="EMBL" id="OKY78016.1"/>
    </source>
</evidence>
<dbReference type="Proteomes" id="UP000185744">
    <property type="component" value="Unassembled WGS sequence"/>
</dbReference>
<dbReference type="InterPro" id="IPR018194">
    <property type="entry name" value="Ni-dep_hyd_lsu_Ni_BS"/>
</dbReference>
<dbReference type="GO" id="GO:0016151">
    <property type="term" value="F:nickel cation binding"/>
    <property type="evidence" value="ECO:0007669"/>
    <property type="project" value="InterPro"/>
</dbReference>
<feature type="binding site" evidence="2">
    <location>
        <position position="70"/>
    </location>
    <ligand>
        <name>Ni(2+)</name>
        <dbReference type="ChEBI" id="CHEBI:49786"/>
    </ligand>
</feature>
<keyword evidence="1 3" id="KW-0560">Oxidoreductase</keyword>
<feature type="binding site" evidence="2">
    <location>
        <position position="450"/>
    </location>
    <ligand>
        <name>Ni(2+)</name>
        <dbReference type="ChEBI" id="CHEBI:49786"/>
    </ligand>
</feature>
<dbReference type="FunCoup" id="A0A1Q6DUI2">
    <property type="interactions" value="41"/>
</dbReference>
<evidence type="ECO:0000313" key="5">
    <source>
        <dbReference type="Proteomes" id="UP000185744"/>
    </source>
</evidence>
<organism evidence="4 5">
    <name type="scientific">Methanohalarchaeum thermophilum</name>
    <dbReference type="NCBI Taxonomy" id="1903181"/>
    <lineage>
        <taxon>Archaea</taxon>
        <taxon>Methanobacteriati</taxon>
        <taxon>Methanobacteriota</taxon>
        <taxon>Methanonatronarchaeia</taxon>
        <taxon>Methanonatronarchaeales</taxon>
        <taxon>Methanonatronarchaeaceae</taxon>
        <taxon>Candidatus Methanohalarchaeum</taxon>
    </lineage>
</organism>
<feature type="binding site" evidence="2">
    <location>
        <position position="453"/>
    </location>
    <ligand>
        <name>Fe cation</name>
        <dbReference type="ChEBI" id="CHEBI:24875"/>
    </ligand>
</feature>
<evidence type="ECO:0000256" key="1">
    <source>
        <dbReference type="ARBA" id="ARBA00023002"/>
    </source>
</evidence>
<proteinExistence type="inferred from homology"/>
<dbReference type="PROSITE" id="PS00508">
    <property type="entry name" value="NI_HGENASE_L_2"/>
    <property type="match status" value="1"/>
</dbReference>
<comment type="cofactor">
    <cofactor evidence="2">
        <name>Fe cation</name>
        <dbReference type="ChEBI" id="CHEBI:24875"/>
    </cofactor>
</comment>
<feature type="binding site" evidence="2">
    <location>
        <position position="51"/>
    </location>
    <ligand>
        <name>Mg(2+)</name>
        <dbReference type="ChEBI" id="CHEBI:18420"/>
    </ligand>
</feature>
<dbReference type="GO" id="GO:0008901">
    <property type="term" value="F:ferredoxin hydrogenase activity"/>
    <property type="evidence" value="ECO:0007669"/>
    <property type="project" value="InterPro"/>
</dbReference>
<dbReference type="InParanoid" id="A0A1Q6DUI2"/>
<keyword evidence="2" id="KW-0460">Magnesium</keyword>
<sequence length="479" mass="54061">MNDNKSTEETNRLVREPFTRIEGHLKVTIDLDKEGGVKEAHSHLTEFRGFEKFLEGRRIHKVPQITPRICGVCSAPHHIAPTKAIEDGLDVKPPETANLLRQLISMGDLIHDHTLHLFILAGPDFVLSDIPEEERGISKLYEREPDLVKQAIRVRKLGHEIISTLGEQAVHPLTLVPGGISRGLTEDKRQKLLKKAKEAKEIVLGWNNSFVQPIIEETVNDYKDLGELETNFIALHDDGNLEVYDGTAQVVSPENNVKDEFTGIDYLDNIAEKSIEYSYGKACFTVEDGFPKGIYRVGPLARVNIAEDAPTEKASELIQEFKSKFGEPSQTTLTYNLARYICLVYAVENAVNLLQKREITGDNLRNKPDLEEGEGVGLVEAPRGLLIHHYKWNNQAQVTDANLIVPTTQNSYPIDQSMKNVAQRSIKNKEIKEDKLWHEIALTVRSYDPCIACATHLDENMKIEIRNKKGKVLKKIQKE</sequence>
<dbReference type="PANTHER" id="PTHR43600:SF4">
    <property type="entry name" value="CYTOSOLIC NIFE-HYDROGENASE, ALPHA SUBUNIT"/>
    <property type="match status" value="1"/>
</dbReference>
<dbReference type="InterPro" id="IPR001501">
    <property type="entry name" value="Ni-dep_hyd_lsu"/>
</dbReference>
<protein>
    <submittedName>
        <fullName evidence="4">Coenzyme F420-reducing hydrogenase, alpha subunit</fullName>
    </submittedName>
</protein>
<accession>A0A1Q6DUI2</accession>
<keyword evidence="2" id="KW-0408">Iron</keyword>
<reference evidence="4" key="1">
    <citation type="submission" date="2016-12" db="EMBL/GenBank/DDBJ databases">
        <title>Discovery of methanogenic haloarchaea.</title>
        <authorList>
            <person name="Sorokin D.Y."/>
            <person name="Makarova K.S."/>
            <person name="Abbas B."/>
            <person name="Ferrer M."/>
            <person name="Golyshin P.N."/>
        </authorList>
    </citation>
    <scope>NUCLEOTIDE SEQUENCE [LARGE SCALE GENOMIC DNA]</scope>
    <source>
        <strain evidence="4">HMET1</strain>
    </source>
</reference>
<keyword evidence="5" id="KW-1185">Reference proteome</keyword>
<dbReference type="PANTHER" id="PTHR43600">
    <property type="entry name" value="COENZYME F420 HYDROGENASE, SUBUNIT ALPHA"/>
    <property type="match status" value="1"/>
</dbReference>
<feature type="binding site" evidence="2">
    <location>
        <position position="403"/>
    </location>
    <ligand>
        <name>Mg(2+)</name>
        <dbReference type="ChEBI" id="CHEBI:18420"/>
    </ligand>
</feature>
<dbReference type="PROSITE" id="PS00507">
    <property type="entry name" value="NI_HGENASE_L_1"/>
    <property type="match status" value="1"/>
</dbReference>
<dbReference type="EMBL" id="MSDW01000001">
    <property type="protein sequence ID" value="OKY78016.1"/>
    <property type="molecule type" value="Genomic_DNA"/>
</dbReference>
<dbReference type="InterPro" id="IPR029014">
    <property type="entry name" value="NiFe-Hase_large"/>
</dbReference>
<dbReference type="STRING" id="1903181.BTN85_0494"/>
<name>A0A1Q6DUI2_METT1</name>
<keyword evidence="2 3" id="KW-0533">Nickel</keyword>
<feature type="binding site" evidence="2">
    <location>
        <position position="73"/>
    </location>
    <ligand>
        <name>Fe cation</name>
        <dbReference type="ChEBI" id="CHEBI:24875"/>
    </ligand>
</feature>
<gene>
    <name evidence="4" type="ORF">BTN85_0494</name>
</gene>
<comment type="caution">
    <text evidence="4">The sequence shown here is derived from an EMBL/GenBank/DDBJ whole genome shotgun (WGS) entry which is preliminary data.</text>
</comment>
<keyword evidence="2 3" id="KW-0479">Metal-binding</keyword>
<dbReference type="Pfam" id="PF00374">
    <property type="entry name" value="NiFeSe_Hases"/>
    <property type="match status" value="2"/>
</dbReference>